<evidence type="ECO:0000313" key="2">
    <source>
        <dbReference type="Proteomes" id="UP000015104"/>
    </source>
</evidence>
<reference evidence="1" key="2">
    <citation type="submission" date="2015-06" db="UniProtKB">
        <authorList>
            <consortium name="EnsemblMetazoa"/>
        </authorList>
    </citation>
    <scope>IDENTIFICATION</scope>
</reference>
<dbReference type="Proteomes" id="UP000015104">
    <property type="component" value="Unassembled WGS sequence"/>
</dbReference>
<accession>T1K949</accession>
<dbReference type="AlphaFoldDB" id="T1K949"/>
<proteinExistence type="predicted"/>
<keyword evidence="2" id="KW-1185">Reference proteome</keyword>
<dbReference type="HOGENOM" id="CLU_3369063_0_0_1"/>
<protein>
    <submittedName>
        <fullName evidence="1">Uncharacterized protein</fullName>
    </submittedName>
</protein>
<reference evidence="2" key="1">
    <citation type="submission" date="2011-08" db="EMBL/GenBank/DDBJ databases">
        <authorList>
            <person name="Rombauts S."/>
        </authorList>
    </citation>
    <scope>NUCLEOTIDE SEQUENCE</scope>
    <source>
        <strain evidence="2">London</strain>
    </source>
</reference>
<dbReference type="EnsemblMetazoa" id="tetur07g03680.1">
    <property type="protein sequence ID" value="tetur07g03680.1"/>
    <property type="gene ID" value="tetur07g03680"/>
</dbReference>
<name>T1K949_TETUR</name>
<sequence>MSIGEKTRDINFSKQTEKVLPSRFHRMGLKYFNGL</sequence>
<dbReference type="EMBL" id="CAEY01001888">
    <property type="status" value="NOT_ANNOTATED_CDS"/>
    <property type="molecule type" value="Genomic_DNA"/>
</dbReference>
<evidence type="ECO:0000313" key="1">
    <source>
        <dbReference type="EnsemblMetazoa" id="tetur07g03680.1"/>
    </source>
</evidence>
<organism evidence="1 2">
    <name type="scientific">Tetranychus urticae</name>
    <name type="common">Two-spotted spider mite</name>
    <dbReference type="NCBI Taxonomy" id="32264"/>
    <lineage>
        <taxon>Eukaryota</taxon>
        <taxon>Metazoa</taxon>
        <taxon>Ecdysozoa</taxon>
        <taxon>Arthropoda</taxon>
        <taxon>Chelicerata</taxon>
        <taxon>Arachnida</taxon>
        <taxon>Acari</taxon>
        <taxon>Acariformes</taxon>
        <taxon>Trombidiformes</taxon>
        <taxon>Prostigmata</taxon>
        <taxon>Eleutherengona</taxon>
        <taxon>Raphignathae</taxon>
        <taxon>Tetranychoidea</taxon>
        <taxon>Tetranychidae</taxon>
        <taxon>Tetranychus</taxon>
    </lineage>
</organism>